<organism evidence="7 8">
    <name type="scientific">Kordiimonas lipolytica</name>
    <dbReference type="NCBI Taxonomy" id="1662421"/>
    <lineage>
        <taxon>Bacteria</taxon>
        <taxon>Pseudomonadati</taxon>
        <taxon>Pseudomonadota</taxon>
        <taxon>Alphaproteobacteria</taxon>
        <taxon>Kordiimonadales</taxon>
        <taxon>Kordiimonadaceae</taxon>
        <taxon>Kordiimonas</taxon>
    </lineage>
</organism>
<dbReference type="Pfam" id="PF07992">
    <property type="entry name" value="Pyr_redox_2"/>
    <property type="match status" value="1"/>
</dbReference>
<dbReference type="PRINTS" id="PR00368">
    <property type="entry name" value="FADPNR"/>
</dbReference>
<evidence type="ECO:0000259" key="5">
    <source>
        <dbReference type="Pfam" id="PF07992"/>
    </source>
</evidence>
<name>A0ABV8U9X4_9PROT</name>
<comment type="caution">
    <text evidence="7">The sequence shown here is derived from an EMBL/GenBank/DDBJ whole genome shotgun (WGS) entry which is preliminary data.</text>
</comment>
<evidence type="ECO:0000256" key="1">
    <source>
        <dbReference type="ARBA" id="ARBA00001974"/>
    </source>
</evidence>
<comment type="cofactor">
    <cofactor evidence="1">
        <name>FAD</name>
        <dbReference type="ChEBI" id="CHEBI:57692"/>
    </cofactor>
</comment>
<evidence type="ECO:0000313" key="8">
    <source>
        <dbReference type="Proteomes" id="UP001595776"/>
    </source>
</evidence>
<gene>
    <name evidence="7" type="ORF">ACFO5Q_06435</name>
</gene>
<keyword evidence="4" id="KW-0560">Oxidoreductase</keyword>
<keyword evidence="2" id="KW-0285">Flavoprotein</keyword>
<dbReference type="Proteomes" id="UP001595776">
    <property type="component" value="Unassembled WGS sequence"/>
</dbReference>
<evidence type="ECO:0000313" key="7">
    <source>
        <dbReference type="EMBL" id="MFC4347479.1"/>
    </source>
</evidence>
<feature type="domain" description="FAD/NAD(P)-binding" evidence="5">
    <location>
        <begin position="1"/>
        <end position="300"/>
    </location>
</feature>
<dbReference type="PANTHER" id="PTHR43557:SF2">
    <property type="entry name" value="RIESKE DOMAIN-CONTAINING PROTEIN-RELATED"/>
    <property type="match status" value="1"/>
</dbReference>
<dbReference type="RefSeq" id="WP_068153144.1">
    <property type="nucleotide sequence ID" value="NZ_JBHSCR010000003.1"/>
</dbReference>
<evidence type="ECO:0000256" key="3">
    <source>
        <dbReference type="ARBA" id="ARBA00022827"/>
    </source>
</evidence>
<dbReference type="SUPFAM" id="SSF55424">
    <property type="entry name" value="FAD/NAD-linked reductases, dimerisation (C-terminal) domain"/>
    <property type="match status" value="1"/>
</dbReference>
<dbReference type="Gene3D" id="3.50.50.60">
    <property type="entry name" value="FAD/NAD(P)-binding domain"/>
    <property type="match status" value="2"/>
</dbReference>
<accession>A0ABV8U9X4</accession>
<dbReference type="InterPro" id="IPR016156">
    <property type="entry name" value="FAD/NAD-linked_Rdtase_dimer_sf"/>
</dbReference>
<keyword evidence="3" id="KW-0274">FAD</keyword>
<reference evidence="8" key="1">
    <citation type="journal article" date="2019" name="Int. J. Syst. Evol. Microbiol.">
        <title>The Global Catalogue of Microorganisms (GCM) 10K type strain sequencing project: providing services to taxonomists for standard genome sequencing and annotation.</title>
        <authorList>
            <consortium name="The Broad Institute Genomics Platform"/>
            <consortium name="The Broad Institute Genome Sequencing Center for Infectious Disease"/>
            <person name="Wu L."/>
            <person name="Ma J."/>
        </authorList>
    </citation>
    <scope>NUCLEOTIDE SEQUENCE [LARGE SCALE GENOMIC DNA]</scope>
    <source>
        <strain evidence="8">CGMCC 1.15304</strain>
    </source>
</reference>
<dbReference type="Gene3D" id="3.30.390.30">
    <property type="match status" value="1"/>
</dbReference>
<feature type="domain" description="Reductase C-terminal" evidence="6">
    <location>
        <begin position="319"/>
        <end position="396"/>
    </location>
</feature>
<keyword evidence="8" id="KW-1185">Reference proteome</keyword>
<evidence type="ECO:0000256" key="2">
    <source>
        <dbReference type="ARBA" id="ARBA00022630"/>
    </source>
</evidence>
<dbReference type="Pfam" id="PF14759">
    <property type="entry name" value="Reductase_C"/>
    <property type="match status" value="1"/>
</dbReference>
<evidence type="ECO:0000259" key="6">
    <source>
        <dbReference type="Pfam" id="PF14759"/>
    </source>
</evidence>
<dbReference type="InterPro" id="IPR050446">
    <property type="entry name" value="FAD-oxidoreductase/Apoptosis"/>
</dbReference>
<dbReference type="PRINTS" id="PR00411">
    <property type="entry name" value="PNDRDTASEI"/>
</dbReference>
<proteinExistence type="predicted"/>
<sequence>MKLVIIGGGHAAAQVATSLRQHKFEGEATLVTDEPVVPYQRPPLSKMYLSGDIGAERLPILREQAYEGANIALKLGVHANSIDREAKTIALADGGTLPYDKLILATGGHARRLTCKGADLAGIHYVRTMADTDAMRGEFENAGRIVIIGGGYIGLEIAAVARKAGKAVTVLEATDRILGRVVAPEVSEFYTQLHTEEGVEIHTDKLVTSIEGTDRASAVCTADGSRYEADMVVVGIGLVPNTDLAEGADLDVLPQGIQVNTHCQTSDPDIYAVGDVTWFSHPFYGREMRIESVQNAVDQAKVAVDHMLGNDVTYDALPWFWSDQYGLKLQIAGLSQGYDTLVTRGNPAERSVAFFYLKDGKIIAADCVGRIAEFMNAKKLIAAKTPVTESQLVDERPFKEVAADLLR</sequence>
<dbReference type="EMBL" id="JBHSCR010000003">
    <property type="protein sequence ID" value="MFC4347479.1"/>
    <property type="molecule type" value="Genomic_DNA"/>
</dbReference>
<evidence type="ECO:0000256" key="4">
    <source>
        <dbReference type="ARBA" id="ARBA00023002"/>
    </source>
</evidence>
<protein>
    <submittedName>
        <fullName evidence="7">NAD(P)/FAD-dependent oxidoreductase</fullName>
    </submittedName>
</protein>
<dbReference type="PANTHER" id="PTHR43557">
    <property type="entry name" value="APOPTOSIS-INDUCING FACTOR 1"/>
    <property type="match status" value="1"/>
</dbReference>
<dbReference type="SUPFAM" id="SSF51905">
    <property type="entry name" value="FAD/NAD(P)-binding domain"/>
    <property type="match status" value="2"/>
</dbReference>
<dbReference type="InterPro" id="IPR028202">
    <property type="entry name" value="Reductase_C"/>
</dbReference>
<dbReference type="InterPro" id="IPR023753">
    <property type="entry name" value="FAD/NAD-binding_dom"/>
</dbReference>
<dbReference type="InterPro" id="IPR036188">
    <property type="entry name" value="FAD/NAD-bd_sf"/>
</dbReference>